<dbReference type="CDD" id="cd02947">
    <property type="entry name" value="TRX_family"/>
    <property type="match status" value="1"/>
</dbReference>
<dbReference type="RefSeq" id="WP_124945899.1">
    <property type="nucleotide sequence ID" value="NZ_BHVT01000020.1"/>
</dbReference>
<gene>
    <name evidence="2" type="ORF">EDC63_103147</name>
</gene>
<sequence length="113" mass="12562">MLQFQTLTEFDFHQTLEQTEGVSIVMFSGPDCGACRQIEKLLPGVATGIVAQLFKVDAQQCMGLVRQYEVFHFPALFLFVNGYFHATLHSEVTPVKMQAAIDAALARPAEEEP</sequence>
<dbReference type="Proteomes" id="UP000295367">
    <property type="component" value="Unassembled WGS sequence"/>
</dbReference>
<protein>
    <submittedName>
        <fullName evidence="2">Thioredoxin</fullName>
    </submittedName>
</protein>
<dbReference type="SUPFAM" id="SSF52833">
    <property type="entry name" value="Thioredoxin-like"/>
    <property type="match status" value="1"/>
</dbReference>
<evidence type="ECO:0000313" key="3">
    <source>
        <dbReference type="Proteomes" id="UP000295367"/>
    </source>
</evidence>
<organism evidence="2 3">
    <name type="scientific">Sulfurirhabdus autotrophica</name>
    <dbReference type="NCBI Taxonomy" id="1706046"/>
    <lineage>
        <taxon>Bacteria</taxon>
        <taxon>Pseudomonadati</taxon>
        <taxon>Pseudomonadota</taxon>
        <taxon>Betaproteobacteria</taxon>
        <taxon>Nitrosomonadales</taxon>
        <taxon>Sulfuricellaceae</taxon>
        <taxon>Sulfurirhabdus</taxon>
    </lineage>
</organism>
<reference evidence="2 3" key="1">
    <citation type="submission" date="2019-03" db="EMBL/GenBank/DDBJ databases">
        <title>Genomic Encyclopedia of Type Strains, Phase IV (KMG-IV): sequencing the most valuable type-strain genomes for metagenomic binning, comparative biology and taxonomic classification.</title>
        <authorList>
            <person name="Goeker M."/>
        </authorList>
    </citation>
    <scope>NUCLEOTIDE SEQUENCE [LARGE SCALE GENOMIC DNA]</scope>
    <source>
        <strain evidence="2 3">DSM 100309</strain>
    </source>
</reference>
<dbReference type="OrthoDB" id="5295821at2"/>
<accession>A0A4R3Y9M7</accession>
<keyword evidence="3" id="KW-1185">Reference proteome</keyword>
<evidence type="ECO:0000313" key="2">
    <source>
        <dbReference type="EMBL" id="TCV89075.1"/>
    </source>
</evidence>
<proteinExistence type="predicted"/>
<dbReference type="EMBL" id="SMCO01000003">
    <property type="protein sequence ID" value="TCV89075.1"/>
    <property type="molecule type" value="Genomic_DNA"/>
</dbReference>
<dbReference type="Pfam" id="PF00085">
    <property type="entry name" value="Thioredoxin"/>
    <property type="match status" value="1"/>
</dbReference>
<name>A0A4R3Y9M7_9PROT</name>
<dbReference type="InterPro" id="IPR013766">
    <property type="entry name" value="Thioredoxin_domain"/>
</dbReference>
<comment type="caution">
    <text evidence="2">The sequence shown here is derived from an EMBL/GenBank/DDBJ whole genome shotgun (WGS) entry which is preliminary data.</text>
</comment>
<dbReference type="AlphaFoldDB" id="A0A4R3Y9M7"/>
<dbReference type="InterPro" id="IPR036249">
    <property type="entry name" value="Thioredoxin-like_sf"/>
</dbReference>
<feature type="domain" description="Thioredoxin" evidence="1">
    <location>
        <begin position="5"/>
        <end position="101"/>
    </location>
</feature>
<dbReference type="Gene3D" id="3.40.30.10">
    <property type="entry name" value="Glutaredoxin"/>
    <property type="match status" value="1"/>
</dbReference>
<evidence type="ECO:0000259" key="1">
    <source>
        <dbReference type="Pfam" id="PF00085"/>
    </source>
</evidence>